<dbReference type="AlphaFoldDB" id="A0A1G2SIV4"/>
<evidence type="ECO:0000313" key="3">
    <source>
        <dbReference type="EMBL" id="OHA85027.1"/>
    </source>
</evidence>
<evidence type="ECO:0000259" key="1">
    <source>
        <dbReference type="Pfam" id="PF00534"/>
    </source>
</evidence>
<dbReference type="CDD" id="cd03801">
    <property type="entry name" value="GT4_PimA-like"/>
    <property type="match status" value="1"/>
</dbReference>
<comment type="caution">
    <text evidence="3">The sequence shown here is derived from an EMBL/GenBank/DDBJ whole genome shotgun (WGS) entry which is preliminary data.</text>
</comment>
<dbReference type="InterPro" id="IPR050194">
    <property type="entry name" value="Glycosyltransferase_grp1"/>
</dbReference>
<dbReference type="GO" id="GO:0016758">
    <property type="term" value="F:hexosyltransferase activity"/>
    <property type="evidence" value="ECO:0007669"/>
    <property type="project" value="TreeGrafter"/>
</dbReference>
<evidence type="ECO:0000259" key="2">
    <source>
        <dbReference type="Pfam" id="PF13439"/>
    </source>
</evidence>
<organism evidence="3 4">
    <name type="scientific">Candidatus Yonathbacteria bacterium RIFOXYD1_FULL_52_36</name>
    <dbReference type="NCBI Taxonomy" id="1802730"/>
    <lineage>
        <taxon>Bacteria</taxon>
        <taxon>Candidatus Yonathiibacteriota</taxon>
    </lineage>
</organism>
<dbReference type="PROSITE" id="PS51257">
    <property type="entry name" value="PROKAR_LIPOPROTEIN"/>
    <property type="match status" value="1"/>
</dbReference>
<dbReference type="InterPro" id="IPR001296">
    <property type="entry name" value="Glyco_trans_1"/>
</dbReference>
<protein>
    <recommendedName>
        <fullName evidence="5">4-alpha-glucanotransferase</fullName>
    </recommendedName>
</protein>
<dbReference type="Pfam" id="PF13439">
    <property type="entry name" value="Glyco_transf_4"/>
    <property type="match status" value="1"/>
</dbReference>
<dbReference type="SUPFAM" id="SSF53756">
    <property type="entry name" value="UDP-Glycosyltransferase/glycogen phosphorylase"/>
    <property type="match status" value="1"/>
</dbReference>
<evidence type="ECO:0000313" key="4">
    <source>
        <dbReference type="Proteomes" id="UP000178168"/>
    </source>
</evidence>
<dbReference type="EMBL" id="MHUZ01000032">
    <property type="protein sequence ID" value="OHA85027.1"/>
    <property type="molecule type" value="Genomic_DNA"/>
</dbReference>
<dbReference type="Pfam" id="PF00534">
    <property type="entry name" value="Glycos_transf_1"/>
    <property type="match status" value="1"/>
</dbReference>
<evidence type="ECO:0008006" key="5">
    <source>
        <dbReference type="Google" id="ProtNLM"/>
    </source>
</evidence>
<dbReference type="PANTHER" id="PTHR45947:SF3">
    <property type="entry name" value="SULFOQUINOVOSYL TRANSFERASE SQD2"/>
    <property type="match status" value="1"/>
</dbReference>
<feature type="domain" description="Glycosyltransferase subfamily 4-like N-terminal" evidence="2">
    <location>
        <begin position="18"/>
        <end position="209"/>
    </location>
</feature>
<dbReference type="PANTHER" id="PTHR45947">
    <property type="entry name" value="SULFOQUINOVOSYL TRANSFERASE SQD2"/>
    <property type="match status" value="1"/>
</dbReference>
<proteinExistence type="predicted"/>
<gene>
    <name evidence="3" type="ORF">A2591_02300</name>
</gene>
<dbReference type="Gene3D" id="3.40.50.2000">
    <property type="entry name" value="Glycogen Phosphorylase B"/>
    <property type="match status" value="2"/>
</dbReference>
<dbReference type="InterPro" id="IPR028098">
    <property type="entry name" value="Glyco_trans_4-like_N"/>
</dbReference>
<feature type="domain" description="Glycosyl transferase family 1" evidence="1">
    <location>
        <begin position="220"/>
        <end position="365"/>
    </location>
</feature>
<accession>A0A1G2SIV4</accession>
<reference evidence="3 4" key="1">
    <citation type="journal article" date="2016" name="Nat. Commun.">
        <title>Thousands of microbial genomes shed light on interconnected biogeochemical processes in an aquifer system.</title>
        <authorList>
            <person name="Anantharaman K."/>
            <person name="Brown C.T."/>
            <person name="Hug L.A."/>
            <person name="Sharon I."/>
            <person name="Castelle C.J."/>
            <person name="Probst A.J."/>
            <person name="Thomas B.C."/>
            <person name="Singh A."/>
            <person name="Wilkins M.J."/>
            <person name="Karaoz U."/>
            <person name="Brodie E.L."/>
            <person name="Williams K.H."/>
            <person name="Hubbard S.S."/>
            <person name="Banfield J.F."/>
        </authorList>
    </citation>
    <scope>NUCLEOTIDE SEQUENCE [LARGE SCALE GENOMIC DNA]</scope>
</reference>
<sequence length="408" mass="45702">MAIRVLMFGWEFPPHNSGGLGTACFGLTRALAREEVDVLFVLPKRVGVATDHARLIFADDRPITVREVTSSLTPYVTGSQYEAMLTPEERSLYGPTLLDEVRRYAVRAGEIAKKEQFDIIHAHDWLSFLAGLEAKKVSGKPLVLHMHATEFDRTGGQGMNTEVFQIEQMAMMRADRVVAVSNYTKEKIVSQYGVHPDKVMVVHNGIDEEDYSYSADRLESLRAHGTKIVLFTGRLTVQKGPEYFIRAAKRVLDFCPNTIFVIAGSGDLEYRLMREAAHLGISDKVLFAGFVRGRELDALYRSADLFIMPSVSEPFGITPLESVINGTPVLVSKQSGVAEVLTHALKADFWDTDEMANKIVATLRHDTLRDTLRDHSQTEVKRLTWREAARKCVDIYHDLLVAPVSVSY</sequence>
<name>A0A1G2SIV4_9BACT</name>
<dbReference type="STRING" id="1802730.A2591_02300"/>
<dbReference type="Proteomes" id="UP000178168">
    <property type="component" value="Unassembled WGS sequence"/>
</dbReference>